<reference evidence="6" key="1">
    <citation type="journal article" date="2023" name="GigaByte">
        <title>Genome assembly of the bearded iris, Iris pallida Lam.</title>
        <authorList>
            <person name="Bruccoleri R.E."/>
            <person name="Oakeley E.J."/>
            <person name="Faust A.M.E."/>
            <person name="Altorfer M."/>
            <person name="Dessus-Babus S."/>
            <person name="Burckhardt D."/>
            <person name="Oertli M."/>
            <person name="Naumann U."/>
            <person name="Petersen F."/>
            <person name="Wong J."/>
        </authorList>
    </citation>
    <scope>NUCLEOTIDE SEQUENCE</scope>
    <source>
        <strain evidence="6">GSM-AAB239-AS_SAM_17_03QT</strain>
    </source>
</reference>
<protein>
    <submittedName>
        <fullName evidence="6">Tripartite motif-containing protein 40-like</fullName>
    </submittedName>
</protein>
<dbReference type="InterPro" id="IPR018957">
    <property type="entry name" value="Znf_C3HC4_RING-type"/>
</dbReference>
<evidence type="ECO:0000256" key="4">
    <source>
        <dbReference type="PROSITE-ProRule" id="PRU00175"/>
    </source>
</evidence>
<dbReference type="PANTHER" id="PTHR47692">
    <property type="entry name" value="RING/U-BOX SUPERFAMILY PROTEIN"/>
    <property type="match status" value="1"/>
</dbReference>
<proteinExistence type="predicted"/>
<sequence length="234" mass="27354">MASTSGRKDHDPCPICLEPITQEAYLDQCYHAFCYPCILYWSQVLTKRQSQVLSSIKCPLCKTDNLSIVHGFNGEFFQRHYISKCPGKSWFSGAHEFRLQWNGNDVKISKGLFDVHKFWKRRRYLQENVWIERWLRREIQVLTQEEDVDIIVHHLCGVMETFKKKQAESMKEATPEEKRKEFSRLLLDAAKPFVLRQAERFVGEVELFLASGLNIEAYDKVCMQHLAGMSAAEE</sequence>
<dbReference type="Gene3D" id="3.30.40.10">
    <property type="entry name" value="Zinc/RING finger domain, C3HC4 (zinc finger)"/>
    <property type="match status" value="1"/>
</dbReference>
<gene>
    <name evidence="6" type="ORF">M6B38_216065</name>
</gene>
<evidence type="ECO:0000256" key="2">
    <source>
        <dbReference type="ARBA" id="ARBA00022771"/>
    </source>
</evidence>
<evidence type="ECO:0000256" key="3">
    <source>
        <dbReference type="ARBA" id="ARBA00022833"/>
    </source>
</evidence>
<name>A0AAX6E171_IRIPA</name>
<dbReference type="AlphaFoldDB" id="A0AAX6E171"/>
<evidence type="ECO:0000256" key="1">
    <source>
        <dbReference type="ARBA" id="ARBA00022723"/>
    </source>
</evidence>
<comment type="caution">
    <text evidence="6">The sequence shown here is derived from an EMBL/GenBank/DDBJ whole genome shotgun (WGS) entry which is preliminary data.</text>
</comment>
<dbReference type="PROSITE" id="PS00518">
    <property type="entry name" value="ZF_RING_1"/>
    <property type="match status" value="1"/>
</dbReference>
<dbReference type="EMBL" id="JANAVB010040817">
    <property type="protein sequence ID" value="KAJ6797699.1"/>
    <property type="molecule type" value="Genomic_DNA"/>
</dbReference>
<organism evidence="6 7">
    <name type="scientific">Iris pallida</name>
    <name type="common">Sweet iris</name>
    <dbReference type="NCBI Taxonomy" id="29817"/>
    <lineage>
        <taxon>Eukaryota</taxon>
        <taxon>Viridiplantae</taxon>
        <taxon>Streptophyta</taxon>
        <taxon>Embryophyta</taxon>
        <taxon>Tracheophyta</taxon>
        <taxon>Spermatophyta</taxon>
        <taxon>Magnoliopsida</taxon>
        <taxon>Liliopsida</taxon>
        <taxon>Asparagales</taxon>
        <taxon>Iridaceae</taxon>
        <taxon>Iridoideae</taxon>
        <taxon>Irideae</taxon>
        <taxon>Iris</taxon>
    </lineage>
</organism>
<evidence type="ECO:0000313" key="7">
    <source>
        <dbReference type="Proteomes" id="UP001140949"/>
    </source>
</evidence>
<keyword evidence="3" id="KW-0862">Zinc</keyword>
<dbReference type="Proteomes" id="UP001140949">
    <property type="component" value="Unassembled WGS sequence"/>
</dbReference>
<evidence type="ECO:0000313" key="6">
    <source>
        <dbReference type="EMBL" id="KAJ6797699.1"/>
    </source>
</evidence>
<dbReference type="InterPro" id="IPR017907">
    <property type="entry name" value="Znf_RING_CS"/>
</dbReference>
<accession>A0AAX6E171</accession>
<reference evidence="6" key="2">
    <citation type="submission" date="2023-04" db="EMBL/GenBank/DDBJ databases">
        <authorList>
            <person name="Bruccoleri R.E."/>
            <person name="Oakeley E.J."/>
            <person name="Faust A.-M."/>
            <person name="Dessus-Babus S."/>
            <person name="Altorfer M."/>
            <person name="Burckhardt D."/>
            <person name="Oertli M."/>
            <person name="Naumann U."/>
            <person name="Petersen F."/>
            <person name="Wong J."/>
        </authorList>
    </citation>
    <scope>NUCLEOTIDE SEQUENCE</scope>
    <source>
        <strain evidence="6">GSM-AAB239-AS_SAM_17_03QT</strain>
        <tissue evidence="6">Leaf</tissue>
    </source>
</reference>
<dbReference type="PROSITE" id="PS50089">
    <property type="entry name" value="ZF_RING_2"/>
    <property type="match status" value="1"/>
</dbReference>
<evidence type="ECO:0000259" key="5">
    <source>
        <dbReference type="PROSITE" id="PS50089"/>
    </source>
</evidence>
<feature type="domain" description="RING-type" evidence="5">
    <location>
        <begin position="13"/>
        <end position="62"/>
    </location>
</feature>
<dbReference type="Pfam" id="PF00097">
    <property type="entry name" value="zf-C3HC4"/>
    <property type="match status" value="1"/>
</dbReference>
<keyword evidence="2 4" id="KW-0863">Zinc-finger</keyword>
<dbReference type="PANTHER" id="PTHR47692:SF2">
    <property type="entry name" value="ZINC FINGER RING-TYPE DOMAIN CONTAINING PROTEIN"/>
    <property type="match status" value="1"/>
</dbReference>
<dbReference type="SMART" id="SM00184">
    <property type="entry name" value="RING"/>
    <property type="match status" value="1"/>
</dbReference>
<dbReference type="InterPro" id="IPR013083">
    <property type="entry name" value="Znf_RING/FYVE/PHD"/>
</dbReference>
<keyword evidence="7" id="KW-1185">Reference proteome</keyword>
<keyword evidence="1" id="KW-0479">Metal-binding</keyword>
<dbReference type="GO" id="GO:0008270">
    <property type="term" value="F:zinc ion binding"/>
    <property type="evidence" value="ECO:0007669"/>
    <property type="project" value="UniProtKB-KW"/>
</dbReference>
<dbReference type="SUPFAM" id="SSF57850">
    <property type="entry name" value="RING/U-box"/>
    <property type="match status" value="1"/>
</dbReference>
<dbReference type="InterPro" id="IPR001841">
    <property type="entry name" value="Znf_RING"/>
</dbReference>